<organism evidence="1 2">
    <name type="scientific">Corynebacterium poyangense</name>
    <dbReference type="NCBI Taxonomy" id="2684405"/>
    <lineage>
        <taxon>Bacteria</taxon>
        <taxon>Bacillati</taxon>
        <taxon>Actinomycetota</taxon>
        <taxon>Actinomycetes</taxon>
        <taxon>Mycobacteriales</taxon>
        <taxon>Corynebacteriaceae</taxon>
        <taxon>Corynebacterium</taxon>
    </lineage>
</organism>
<proteinExistence type="predicted"/>
<gene>
    <name evidence="1" type="ORF">GP475_05795</name>
</gene>
<dbReference type="AlphaFoldDB" id="A0A7H0SNT2"/>
<evidence type="ECO:0000313" key="1">
    <source>
        <dbReference type="EMBL" id="QNQ90207.1"/>
    </source>
</evidence>
<sequence>MSLNPRNYFWYLCVRLIILIAFLIYILMSHGAGLLVALCLILIALSVWQLKSAYPHFKESRTNTD</sequence>
<dbReference type="Proteomes" id="UP000516320">
    <property type="component" value="Chromosome"/>
</dbReference>
<keyword evidence="2" id="KW-1185">Reference proteome</keyword>
<evidence type="ECO:0000313" key="2">
    <source>
        <dbReference type="Proteomes" id="UP000516320"/>
    </source>
</evidence>
<dbReference type="RefSeq" id="WP_187975663.1">
    <property type="nucleotide sequence ID" value="NZ_CP046884.1"/>
</dbReference>
<accession>A0A7H0SNT2</accession>
<reference evidence="1 2" key="1">
    <citation type="submission" date="2019-12" db="EMBL/GenBank/DDBJ databases">
        <title>Corynebacterium sp. nov., isolated from feces of the Anser Albifrons in China.</title>
        <authorList>
            <person name="Liu Q."/>
        </authorList>
    </citation>
    <scope>NUCLEOTIDE SEQUENCE [LARGE SCALE GENOMIC DNA]</scope>
    <source>
        <strain evidence="1 2">4H37-19</strain>
    </source>
</reference>
<protein>
    <submittedName>
        <fullName evidence="1">Uncharacterized protein</fullName>
    </submittedName>
</protein>
<dbReference type="KEGG" id="cpoy:GP475_05795"/>
<dbReference type="EMBL" id="CP046884">
    <property type="protein sequence ID" value="QNQ90207.1"/>
    <property type="molecule type" value="Genomic_DNA"/>
</dbReference>
<name>A0A7H0SNT2_9CORY</name>